<evidence type="ECO:0000256" key="1">
    <source>
        <dbReference type="SAM" id="MobiDB-lite"/>
    </source>
</evidence>
<sequence length="942" mass="109542">MQSSSRDTITPFLSTFEDTNTFAPTRNQQSETFTQYSLHYYDQWKATIPGDSFPQPEKLFGMSTERHSRSRMRTKLRHTLEQTLFALINGRDYAGAARVLSLMYHRFKSYPEICVQLSLEILRRSYVQTEGYQDIKGLYRVALKTKQLDKVLLQKELFLFYVSQGELYDAYHLFKGEIQVYTEKNKHDSDSGSFQGHPDLLGNFGILCYWLLLIESPQLRDKLKVPSIEWSSKKEAKAFSAASDSMVKFETGAQDRSFYSNLSSFESWIDQHFKYICNVGPHILFQEARMALRRVLSILPDSAAYIEYYVQLLTINGEISTAADYLEDFYHRHHSDVHAIRMLVQFLQCHYLESTGSVQVHLLRSWLEADPTSIVPLRNLYGLIGTTENGLVSVWWTELLASIIDTCGTDLYFQQNPTHALWIWKIFEEHLGALTADLSKASSLDSIRDSRDWWKSTFFNNFDLTLEHKTNKRWEWMLYKAATAQKMFGNEFFIHLSGELCEWITTEIKTSDSIFSERLLALLERLTINTEYTTNEIVGEHAVWGMNRHVKGKDHKVFTGSLINRRVIFLDETKRRAPRTNDEHEQQSPCLKKRKTDASSSHSLIINGIAPLPAYVAIIEESVYQKRDLHTLSSSHLKTLTRRRIKHFGNAHTLSICSRGMAIPLLRVPTLQEIKSVRSYFRFRLLQSMLACEKTILPIRCEQYINTWLHGNYTTFSMLNFHEETGLKEQIIKLKDEMRRCVPRPQTTMLLSNQFSVTTIKRKMLALKRLRRRILLSFATVTRQLAQEQFDCGKVWFINHVFNAAWVICVEKRQTNLISRQDLKNTIASSLCSAYLKIVHPYRIEYRSVLSEFHKAEKGYKPRGQRKRKFLVMDDAPDLLTIARDRCSQINPTLTLIEAFIWIHLYFQAYPHLASIHLLPPTRGLRNRGAANTAGKNRPRKQ</sequence>
<proteinExistence type="predicted"/>
<dbReference type="Proteomes" id="UP000053237">
    <property type="component" value="Unassembled WGS sequence"/>
</dbReference>
<evidence type="ECO:0000313" key="3">
    <source>
        <dbReference type="Proteomes" id="UP000053237"/>
    </source>
</evidence>
<comment type="caution">
    <text evidence="2">The sequence shown here is derived from an EMBL/GenBank/DDBJ whole genome shotgun (WGS) entry which is preliminary data.</text>
</comment>
<dbReference type="EMBL" id="CAIX01000565">
    <property type="protein sequence ID" value="CCI50549.1"/>
    <property type="molecule type" value="Genomic_DNA"/>
</dbReference>
<gene>
    <name evidence="2" type="ORF">BN9_124430</name>
</gene>
<accession>A0A024GUZ7</accession>
<reference evidence="2 3" key="1">
    <citation type="submission" date="2012-05" db="EMBL/GenBank/DDBJ databases">
        <title>Recombination and specialization in a pathogen metapopulation.</title>
        <authorList>
            <person name="Gardiner A."/>
            <person name="Kemen E."/>
            <person name="Schultz-Larsen T."/>
            <person name="MacLean D."/>
            <person name="Van Oosterhout C."/>
            <person name="Jones J.D.G."/>
        </authorList>
    </citation>
    <scope>NUCLEOTIDE SEQUENCE [LARGE SCALE GENOMIC DNA]</scope>
    <source>
        <strain evidence="2 3">Ac Nc2</strain>
    </source>
</reference>
<name>A0A024GUZ7_9STRA</name>
<dbReference type="GO" id="GO:0006360">
    <property type="term" value="P:transcription by RNA polymerase I"/>
    <property type="evidence" value="ECO:0007669"/>
    <property type="project" value="InterPro"/>
</dbReference>
<feature type="region of interest" description="Disordered" evidence="1">
    <location>
        <begin position="577"/>
        <end position="596"/>
    </location>
</feature>
<dbReference type="OrthoDB" id="77293at2759"/>
<protein>
    <submittedName>
        <fullName evidence="2">Uncharacterized protein</fullName>
    </submittedName>
</protein>
<feature type="compositionally biased region" description="Basic and acidic residues" evidence="1">
    <location>
        <begin position="577"/>
        <end position="586"/>
    </location>
</feature>
<dbReference type="GO" id="GO:0000120">
    <property type="term" value="C:RNA polymerase I transcription regulator complex"/>
    <property type="evidence" value="ECO:0007669"/>
    <property type="project" value="InterPro"/>
</dbReference>
<dbReference type="Pfam" id="PF14929">
    <property type="entry name" value="TAF1_subA"/>
    <property type="match status" value="1"/>
</dbReference>
<dbReference type="AlphaFoldDB" id="A0A024GUZ7"/>
<dbReference type="InParanoid" id="A0A024GUZ7"/>
<dbReference type="InterPro" id="IPR039495">
    <property type="entry name" value="TAF1A"/>
</dbReference>
<keyword evidence="3" id="KW-1185">Reference proteome</keyword>
<organism evidence="2 3">
    <name type="scientific">Albugo candida</name>
    <dbReference type="NCBI Taxonomy" id="65357"/>
    <lineage>
        <taxon>Eukaryota</taxon>
        <taxon>Sar</taxon>
        <taxon>Stramenopiles</taxon>
        <taxon>Oomycota</taxon>
        <taxon>Peronosporomycetes</taxon>
        <taxon>Albuginales</taxon>
        <taxon>Albuginaceae</taxon>
        <taxon>Albugo</taxon>
    </lineage>
</organism>
<evidence type="ECO:0000313" key="2">
    <source>
        <dbReference type="EMBL" id="CCI50549.1"/>
    </source>
</evidence>